<name>A0AA42VFZ2_AERCA</name>
<gene>
    <name evidence="1" type="ORF">N5I07_22290</name>
</gene>
<dbReference type="EMBL" id="JAOCFT010000002">
    <property type="protein sequence ID" value="MDH1900224.1"/>
    <property type="molecule type" value="Genomic_DNA"/>
</dbReference>
<dbReference type="AlphaFoldDB" id="A0AA42VFZ2"/>
<accession>A0AA42VFZ2</accession>
<evidence type="ECO:0000313" key="1">
    <source>
        <dbReference type="EMBL" id="MDH1900224.1"/>
    </source>
</evidence>
<reference evidence="1" key="1">
    <citation type="submission" date="2022-09" db="EMBL/GenBank/DDBJ databases">
        <title>Intensive care unit water sources are persistently colonized with multi-drug resistant bacteria and are the site of extensive horizontal gene transfer of antibiotic resistance genes.</title>
        <authorList>
            <person name="Diorio-Toth L."/>
        </authorList>
    </citation>
    <scope>NUCLEOTIDE SEQUENCE</scope>
    <source>
        <strain evidence="1">GD03796</strain>
    </source>
</reference>
<comment type="caution">
    <text evidence="1">The sequence shown here is derived from an EMBL/GenBank/DDBJ whole genome shotgun (WGS) entry which is preliminary data.</text>
</comment>
<dbReference type="Proteomes" id="UP001160758">
    <property type="component" value="Unassembled WGS sequence"/>
</dbReference>
<organism evidence="1 2">
    <name type="scientific">Aeromonas caviae</name>
    <name type="common">Aeromonas punctata</name>
    <dbReference type="NCBI Taxonomy" id="648"/>
    <lineage>
        <taxon>Bacteria</taxon>
        <taxon>Pseudomonadati</taxon>
        <taxon>Pseudomonadota</taxon>
        <taxon>Gammaproteobacteria</taxon>
        <taxon>Aeromonadales</taxon>
        <taxon>Aeromonadaceae</taxon>
        <taxon>Aeromonas</taxon>
    </lineage>
</organism>
<proteinExistence type="predicted"/>
<sequence>MFEVTNTGKLISNGQLVRLGNSNLYASVSPGEGSNFIKTVVRTPAADIDLLNSTFTSSVLDADQVINALNGVDPTWPLLLANALAEKVA</sequence>
<dbReference type="RefSeq" id="WP_216945329.1">
    <property type="nucleotide sequence ID" value="NZ_CP100393.1"/>
</dbReference>
<protein>
    <submittedName>
        <fullName evidence="1">Uncharacterized protein</fullName>
    </submittedName>
</protein>
<evidence type="ECO:0000313" key="2">
    <source>
        <dbReference type="Proteomes" id="UP001160758"/>
    </source>
</evidence>